<feature type="binding site" evidence="11">
    <location>
        <position position="162"/>
    </location>
    <ligand>
        <name>ATP</name>
        <dbReference type="ChEBI" id="CHEBI:30616"/>
    </ligand>
</feature>
<comment type="subcellular location">
    <subcellularLocation>
        <location evidence="1 11">Cytoplasm</location>
    </subcellularLocation>
</comment>
<dbReference type="NCBIfam" id="TIGR02075">
    <property type="entry name" value="pyrH_bact"/>
    <property type="match status" value="1"/>
</dbReference>
<dbReference type="GO" id="GO:0006225">
    <property type="term" value="P:UDP biosynthetic process"/>
    <property type="evidence" value="ECO:0007669"/>
    <property type="project" value="TreeGrafter"/>
</dbReference>
<dbReference type="InterPro" id="IPR011817">
    <property type="entry name" value="Uridylate_kinase"/>
</dbReference>
<dbReference type="Pfam" id="PF00696">
    <property type="entry name" value="AA_kinase"/>
    <property type="match status" value="1"/>
</dbReference>
<dbReference type="KEGG" id="mmn:midi_00656"/>
<comment type="activity regulation">
    <text evidence="11">Inhibited by UTP.</text>
</comment>
<evidence type="ECO:0000256" key="6">
    <source>
        <dbReference type="ARBA" id="ARBA00022741"/>
    </source>
</evidence>
<feature type="binding site" evidence="11">
    <location>
        <position position="167"/>
    </location>
    <ligand>
        <name>ATP</name>
        <dbReference type="ChEBI" id="CHEBI:30616"/>
    </ligand>
</feature>
<evidence type="ECO:0000313" key="14">
    <source>
        <dbReference type="Proteomes" id="UP000006639"/>
    </source>
</evidence>
<comment type="caution">
    <text evidence="11">Lacks conserved residue(s) required for the propagation of feature annotation.</text>
</comment>
<feature type="binding site" evidence="11">
    <location>
        <begin position="11"/>
        <end position="14"/>
    </location>
    <ligand>
        <name>ATP</name>
        <dbReference type="ChEBI" id="CHEBI:30616"/>
    </ligand>
</feature>
<feature type="binding site" evidence="11">
    <location>
        <begin position="134"/>
        <end position="141"/>
    </location>
    <ligand>
        <name>UMP</name>
        <dbReference type="ChEBI" id="CHEBI:57865"/>
    </ligand>
</feature>
<gene>
    <name evidence="11 13" type="primary">pyrH</name>
    <name evidence="13" type="ordered locus">midi_00656</name>
</gene>
<dbReference type="GO" id="GO:0005737">
    <property type="term" value="C:cytoplasm"/>
    <property type="evidence" value="ECO:0007669"/>
    <property type="project" value="UniProtKB-SubCell"/>
</dbReference>
<name>F7XWA4_MIDMI</name>
<comment type="similarity">
    <text evidence="3 11">Belongs to the UMP kinase family.</text>
</comment>
<evidence type="ECO:0000313" key="13">
    <source>
        <dbReference type="EMBL" id="AEI88953.1"/>
    </source>
</evidence>
<sequence>MADKYRRILIKLSGEALMGKNKFGHDINIITQICEDIEAVHDLGYQICIVVGGGNICRGATSQSLGIERASGDYMGMLATVINAIALQSKLESLGVFTRVQSAISMTEIAESYIRRRAIRHMEKGRIVIFAAGVGSPFFTTDTAAALRAAETDCNAILKGTQVDGIYSADPKTDITAKKYANISYKDVIVNDLNVMDTAAITLARDHNIPILIFDIHKKGEILKVLNGTGTYSIVK</sequence>
<feature type="domain" description="Aspartate/glutamate/uridylate kinase" evidence="12">
    <location>
        <begin position="7"/>
        <end position="215"/>
    </location>
</feature>
<dbReference type="Proteomes" id="UP000006639">
    <property type="component" value="Chromosome"/>
</dbReference>
<dbReference type="RefSeq" id="WP_013951161.1">
    <property type="nucleotide sequence ID" value="NC_015722.1"/>
</dbReference>
<dbReference type="Gene3D" id="3.40.1160.10">
    <property type="entry name" value="Acetylglutamate kinase-like"/>
    <property type="match status" value="1"/>
</dbReference>
<dbReference type="InterPro" id="IPR036393">
    <property type="entry name" value="AceGlu_kinase-like_sf"/>
</dbReference>
<evidence type="ECO:0000256" key="2">
    <source>
        <dbReference type="ARBA" id="ARBA00004791"/>
    </source>
</evidence>
<evidence type="ECO:0000256" key="9">
    <source>
        <dbReference type="ARBA" id="ARBA00022975"/>
    </source>
</evidence>
<dbReference type="InterPro" id="IPR015963">
    <property type="entry name" value="Uridylate_kinase_bac"/>
</dbReference>
<evidence type="ECO:0000256" key="3">
    <source>
        <dbReference type="ARBA" id="ARBA00007614"/>
    </source>
</evidence>
<evidence type="ECO:0000256" key="7">
    <source>
        <dbReference type="ARBA" id="ARBA00022777"/>
    </source>
</evidence>
<dbReference type="PIRSF" id="PIRSF005650">
    <property type="entry name" value="Uridylate_kin"/>
    <property type="match status" value="1"/>
</dbReference>
<keyword evidence="14" id="KW-1185">Reference proteome</keyword>
<evidence type="ECO:0000256" key="10">
    <source>
        <dbReference type="ARBA" id="ARBA00047767"/>
    </source>
</evidence>
<organism evidence="13 14">
    <name type="scientific">Midichloria mitochondrii (strain IricVA)</name>
    <dbReference type="NCBI Taxonomy" id="696127"/>
    <lineage>
        <taxon>Bacteria</taxon>
        <taxon>Pseudomonadati</taxon>
        <taxon>Pseudomonadota</taxon>
        <taxon>Alphaproteobacteria</taxon>
        <taxon>Rickettsiales</taxon>
        <taxon>Candidatus Midichloriaceae</taxon>
        <taxon>Candidatus Midichloria</taxon>
    </lineage>
</organism>
<evidence type="ECO:0000259" key="12">
    <source>
        <dbReference type="Pfam" id="PF00696"/>
    </source>
</evidence>
<feature type="binding site" evidence="11">
    <location>
        <position position="53"/>
    </location>
    <ligand>
        <name>UMP</name>
        <dbReference type="ChEBI" id="CHEBI:57865"/>
    </ligand>
</feature>
<feature type="binding site" evidence="11">
    <location>
        <position position="170"/>
    </location>
    <ligand>
        <name>ATP</name>
        <dbReference type="ChEBI" id="CHEBI:30616"/>
    </ligand>
</feature>
<dbReference type="PANTHER" id="PTHR42833:SF4">
    <property type="entry name" value="URIDYLATE KINASE PUMPKIN, CHLOROPLASTIC"/>
    <property type="match status" value="1"/>
</dbReference>
<feature type="binding site" evidence="11">
    <location>
        <position position="73"/>
    </location>
    <ligand>
        <name>UMP</name>
        <dbReference type="ChEBI" id="CHEBI:57865"/>
    </ligand>
</feature>
<dbReference type="UniPathway" id="UPA00159">
    <property type="reaction ID" value="UER00275"/>
</dbReference>
<evidence type="ECO:0000256" key="8">
    <source>
        <dbReference type="ARBA" id="ARBA00022840"/>
    </source>
</evidence>
<dbReference type="AlphaFoldDB" id="F7XWA4"/>
<keyword evidence="4 11" id="KW-0963">Cytoplasm</keyword>
<dbReference type="HOGENOM" id="CLU_033861_0_0_5"/>
<feature type="binding site" evidence="11">
    <location>
        <position position="54"/>
    </location>
    <ligand>
        <name>ATP</name>
        <dbReference type="ChEBI" id="CHEBI:30616"/>
    </ligand>
</feature>
<dbReference type="PANTHER" id="PTHR42833">
    <property type="entry name" value="URIDYLATE KINASE"/>
    <property type="match status" value="1"/>
</dbReference>
<evidence type="ECO:0000256" key="1">
    <source>
        <dbReference type="ARBA" id="ARBA00004496"/>
    </source>
</evidence>
<dbReference type="EC" id="2.7.4.22" evidence="11"/>
<dbReference type="EMBL" id="CP002130">
    <property type="protein sequence ID" value="AEI88953.1"/>
    <property type="molecule type" value="Genomic_DNA"/>
</dbReference>
<comment type="catalytic activity">
    <reaction evidence="10 11">
        <text>UMP + ATP = UDP + ADP</text>
        <dbReference type="Rhea" id="RHEA:24400"/>
        <dbReference type="ChEBI" id="CHEBI:30616"/>
        <dbReference type="ChEBI" id="CHEBI:57865"/>
        <dbReference type="ChEBI" id="CHEBI:58223"/>
        <dbReference type="ChEBI" id="CHEBI:456216"/>
        <dbReference type="EC" id="2.7.4.22"/>
    </reaction>
</comment>
<keyword evidence="9 11" id="KW-0665">Pyrimidine biosynthesis</keyword>
<keyword evidence="8 11" id="KW-0067">ATP-binding</keyword>
<comment type="subunit">
    <text evidence="11">Homohexamer.</text>
</comment>
<dbReference type="GO" id="GO:0044210">
    <property type="term" value="P:'de novo' CTP biosynthetic process"/>
    <property type="evidence" value="ECO:0007669"/>
    <property type="project" value="UniProtKB-UniRule"/>
</dbReference>
<evidence type="ECO:0000256" key="11">
    <source>
        <dbReference type="HAMAP-Rule" id="MF_01220"/>
    </source>
</evidence>
<comment type="pathway">
    <text evidence="2 11">Pyrimidine metabolism; CTP biosynthesis via de novo pathway; UDP from UMP (UMPK route): step 1/1.</text>
</comment>
<dbReference type="CDD" id="cd04254">
    <property type="entry name" value="AAK_UMPK-PyrH-Ec"/>
    <property type="match status" value="1"/>
</dbReference>
<keyword evidence="7 11" id="KW-0418">Kinase</keyword>
<reference evidence="13 14" key="1">
    <citation type="journal article" date="2011" name="Mol. Biol. Evol.">
        <title>Phylogenomic evidence for the presence of a flagellum and cbb3 oxidase in the free-living mitochondrial ancestor.</title>
        <authorList>
            <person name="Sassera D."/>
            <person name="Lo N."/>
            <person name="Epis S."/>
            <person name="D'Auria G."/>
            <person name="Montagna M."/>
            <person name="Comandatore F."/>
            <person name="Horner D."/>
            <person name="Pereto J."/>
            <person name="Luciano A.M."/>
            <person name="Franciosi F."/>
            <person name="Ferri E."/>
            <person name="Crotti E."/>
            <person name="Bazzocchi C."/>
            <person name="Daffonchio D."/>
            <person name="Sacchi L."/>
            <person name="Moya A."/>
            <person name="Latorre A."/>
            <person name="Bandi C."/>
        </authorList>
    </citation>
    <scope>NUCLEOTIDE SEQUENCE [LARGE SCALE GENOMIC DNA]</scope>
    <source>
        <strain evidence="13 14">IricVA</strain>
    </source>
</reference>
<dbReference type="STRING" id="696127.midi_00656"/>
<evidence type="ECO:0000256" key="5">
    <source>
        <dbReference type="ARBA" id="ARBA00022679"/>
    </source>
</evidence>
<dbReference type="SUPFAM" id="SSF53633">
    <property type="entry name" value="Carbamate kinase-like"/>
    <property type="match status" value="1"/>
</dbReference>
<feature type="binding site" evidence="11">
    <location>
        <position position="161"/>
    </location>
    <ligand>
        <name>ATP</name>
        <dbReference type="ChEBI" id="CHEBI:30616"/>
    </ligand>
</feature>
<keyword evidence="6 11" id="KW-0547">Nucleotide-binding</keyword>
<dbReference type="GO" id="GO:0005524">
    <property type="term" value="F:ATP binding"/>
    <property type="evidence" value="ECO:0007669"/>
    <property type="project" value="UniProtKB-KW"/>
</dbReference>
<evidence type="ECO:0000256" key="4">
    <source>
        <dbReference type="ARBA" id="ARBA00022490"/>
    </source>
</evidence>
<keyword evidence="5 11" id="KW-0808">Transferase</keyword>
<dbReference type="FunFam" id="3.40.1160.10:FF:000001">
    <property type="entry name" value="Uridylate kinase"/>
    <property type="match status" value="1"/>
</dbReference>
<dbReference type="OrthoDB" id="9807458at2"/>
<accession>F7XWA4</accession>
<feature type="binding site" evidence="11">
    <location>
        <position position="58"/>
    </location>
    <ligand>
        <name>ATP</name>
        <dbReference type="ChEBI" id="CHEBI:30616"/>
    </ligand>
</feature>
<dbReference type="HAMAP" id="MF_01220_B">
    <property type="entry name" value="PyrH_B"/>
    <property type="match status" value="1"/>
</dbReference>
<protein>
    <recommendedName>
        <fullName evidence="11">Uridylate kinase</fullName>
        <shortName evidence="11">UK</shortName>
        <ecNumber evidence="11">2.7.4.22</ecNumber>
    </recommendedName>
    <alternativeName>
        <fullName evidence="11">Uridine monophosphate kinase</fullName>
        <shortName evidence="11">UMP kinase</shortName>
        <shortName evidence="11">UMPK</shortName>
    </alternativeName>
</protein>
<dbReference type="GO" id="GO:0033862">
    <property type="term" value="F:UMP kinase activity"/>
    <property type="evidence" value="ECO:0007669"/>
    <property type="project" value="UniProtKB-EC"/>
</dbReference>
<dbReference type="InterPro" id="IPR001048">
    <property type="entry name" value="Asp/Glu/Uridylate_kinase"/>
</dbReference>
<proteinExistence type="inferred from homology"/>
<comment type="function">
    <text evidence="11">Catalyzes the reversible phosphorylation of UMP to UDP.</text>
</comment>